<dbReference type="PATRIC" id="fig|1217799.6.peg.1143"/>
<keyword evidence="1" id="KW-0378">Hydrolase</keyword>
<dbReference type="GO" id="GO:0016787">
    <property type="term" value="F:hydrolase activity"/>
    <property type="evidence" value="ECO:0007669"/>
    <property type="project" value="UniProtKB-KW"/>
</dbReference>
<dbReference type="InterPro" id="IPR000868">
    <property type="entry name" value="Isochorismatase-like_dom"/>
</dbReference>
<dbReference type="EMBL" id="LFDV01000002">
    <property type="protein sequence ID" value="KTB48265.1"/>
    <property type="molecule type" value="Genomic_DNA"/>
</dbReference>
<evidence type="ECO:0000256" key="1">
    <source>
        <dbReference type="ARBA" id="ARBA00022801"/>
    </source>
</evidence>
<evidence type="ECO:0000259" key="2">
    <source>
        <dbReference type="Pfam" id="PF00857"/>
    </source>
</evidence>
<accession>A0A0W0GI75</accession>
<gene>
    <name evidence="3" type="ORF">DEALK_11100</name>
</gene>
<evidence type="ECO:0000313" key="3">
    <source>
        <dbReference type="EMBL" id="KTB48265.1"/>
    </source>
</evidence>
<dbReference type="STRING" id="1217799.DEALK_11100"/>
<sequence length="229" mass="25575">MTETTEPYVTEQNIGSRAAKWLERVDPYNCHVMELKPGDSALLVIDMQNFFLDPASPSFTCGGTAILPAVKRLVAAFRRASRPVIFTRHVHHPSNLDSGIMQWWWEGMCLEGSPESEIHPELAPLPNEKVVLKHRYSAFYNTDLETVLRCLKVEDLVITGVMTNMCCESTARDAYFRDYRVFFPADANGSINEDMHLASLINLAFGFAYVTSSGSIVSRIAPDASHGKS</sequence>
<dbReference type="InterPro" id="IPR036380">
    <property type="entry name" value="Isochorismatase-like_sf"/>
</dbReference>
<name>A0A0W0GI75_9CHLR</name>
<dbReference type="PANTHER" id="PTHR43540">
    <property type="entry name" value="PEROXYUREIDOACRYLATE/UREIDOACRYLATE AMIDOHYDROLASE-RELATED"/>
    <property type="match status" value="1"/>
</dbReference>
<dbReference type="PANTHER" id="PTHR43540:SF6">
    <property type="entry name" value="ISOCHORISMATASE-LIKE DOMAIN-CONTAINING PROTEIN"/>
    <property type="match status" value="1"/>
</dbReference>
<dbReference type="CDD" id="cd00431">
    <property type="entry name" value="cysteine_hydrolases"/>
    <property type="match status" value="1"/>
</dbReference>
<organism evidence="3 4">
    <name type="scientific">Dehalogenimonas alkenigignens</name>
    <dbReference type="NCBI Taxonomy" id="1217799"/>
    <lineage>
        <taxon>Bacteria</taxon>
        <taxon>Bacillati</taxon>
        <taxon>Chloroflexota</taxon>
        <taxon>Dehalococcoidia</taxon>
        <taxon>Dehalococcoidales</taxon>
        <taxon>Dehalococcoidaceae</taxon>
        <taxon>Dehalogenimonas</taxon>
    </lineage>
</organism>
<dbReference type="OrthoDB" id="257098at2"/>
<dbReference type="Pfam" id="PF00857">
    <property type="entry name" value="Isochorismatase"/>
    <property type="match status" value="1"/>
</dbReference>
<dbReference type="RefSeq" id="WP_058439278.1">
    <property type="nucleotide sequence ID" value="NZ_KQ758903.1"/>
</dbReference>
<dbReference type="Gene3D" id="3.40.50.850">
    <property type="entry name" value="Isochorismatase-like"/>
    <property type="match status" value="1"/>
</dbReference>
<dbReference type="InterPro" id="IPR050272">
    <property type="entry name" value="Isochorismatase-like_hydrls"/>
</dbReference>
<protein>
    <submittedName>
        <fullName evidence="3">Amidase</fullName>
    </submittedName>
</protein>
<feature type="domain" description="Isochorismatase-like" evidence="2">
    <location>
        <begin position="40"/>
        <end position="213"/>
    </location>
</feature>
<evidence type="ECO:0000313" key="4">
    <source>
        <dbReference type="Proteomes" id="UP000053947"/>
    </source>
</evidence>
<dbReference type="AlphaFoldDB" id="A0A0W0GI75"/>
<dbReference type="SUPFAM" id="SSF52499">
    <property type="entry name" value="Isochorismatase-like hydrolases"/>
    <property type="match status" value="1"/>
</dbReference>
<proteinExistence type="predicted"/>
<keyword evidence="4" id="KW-1185">Reference proteome</keyword>
<comment type="caution">
    <text evidence="3">The sequence shown here is derived from an EMBL/GenBank/DDBJ whole genome shotgun (WGS) entry which is preliminary data.</text>
</comment>
<reference evidence="3 4" key="1">
    <citation type="submission" date="2015-06" db="EMBL/GenBank/DDBJ databases">
        <title>Genome sequence of the organohalide-respiring Dehalogenimonas alkenigignens type strain (IP3-3T).</title>
        <authorList>
            <person name="Key T.A."/>
            <person name="Richmond D.P."/>
            <person name="Bowman K.S."/>
            <person name="Cho Y.-J."/>
            <person name="Chun J."/>
            <person name="da Costa M.S."/>
            <person name="Rainey F.A."/>
            <person name="Moe W.M."/>
        </authorList>
    </citation>
    <scope>NUCLEOTIDE SEQUENCE [LARGE SCALE GENOMIC DNA]</scope>
    <source>
        <strain evidence="3 4">IP3-3</strain>
    </source>
</reference>
<dbReference type="Proteomes" id="UP000053947">
    <property type="component" value="Unassembled WGS sequence"/>
</dbReference>